<protein>
    <submittedName>
        <fullName evidence="2">Uncharacterized protein</fullName>
    </submittedName>
</protein>
<keyword evidence="3" id="KW-1185">Reference proteome</keyword>
<proteinExistence type="predicted"/>
<dbReference type="RefSeq" id="WP_249298621.1">
    <property type="nucleotide sequence ID" value="NZ_JACRSX010000032.1"/>
</dbReference>
<keyword evidence="1" id="KW-0732">Signal</keyword>
<name>A0ABR7N4T9_9FIRM</name>
<feature type="signal peptide" evidence="1">
    <location>
        <begin position="1"/>
        <end position="26"/>
    </location>
</feature>
<evidence type="ECO:0000256" key="1">
    <source>
        <dbReference type="SAM" id="SignalP"/>
    </source>
</evidence>
<accession>A0ABR7N4T9</accession>
<feature type="chain" id="PRO_5046621630" evidence="1">
    <location>
        <begin position="27"/>
        <end position="138"/>
    </location>
</feature>
<dbReference type="EMBL" id="JACRSX010000032">
    <property type="protein sequence ID" value="MBC8563628.1"/>
    <property type="molecule type" value="Genomic_DNA"/>
</dbReference>
<sequence length="138" mass="14845">MRKSKIFKFIALMLLCSMFIGNKVNAAGYKEFSHIFNYAPGAPSSTNHISQTVEVRGNANANAFAKCTSYSYSGNKPVLTVTSVSSNYPTNSTAFTGSTSSGQKMKYTVAIPPTNKTVTFRGHVSNYTSFSIAAEVKG</sequence>
<dbReference type="Proteomes" id="UP000606193">
    <property type="component" value="Unassembled WGS sequence"/>
</dbReference>
<reference evidence="2 3" key="1">
    <citation type="submission" date="2020-08" db="EMBL/GenBank/DDBJ databases">
        <title>Genome public.</title>
        <authorList>
            <person name="Liu C."/>
            <person name="Sun Q."/>
        </authorList>
    </citation>
    <scope>NUCLEOTIDE SEQUENCE [LARGE SCALE GENOMIC DNA]</scope>
    <source>
        <strain evidence="2 3">NSJ-37</strain>
    </source>
</reference>
<evidence type="ECO:0000313" key="3">
    <source>
        <dbReference type="Proteomes" id="UP000606193"/>
    </source>
</evidence>
<organism evidence="2 3">
    <name type="scientific">Jutongia huaianensis</name>
    <dbReference type="NCBI Taxonomy" id="2763668"/>
    <lineage>
        <taxon>Bacteria</taxon>
        <taxon>Bacillati</taxon>
        <taxon>Bacillota</taxon>
        <taxon>Clostridia</taxon>
        <taxon>Lachnospirales</taxon>
        <taxon>Lachnospiraceae</taxon>
        <taxon>Jutongia</taxon>
    </lineage>
</organism>
<comment type="caution">
    <text evidence="2">The sequence shown here is derived from an EMBL/GenBank/DDBJ whole genome shotgun (WGS) entry which is preliminary data.</text>
</comment>
<evidence type="ECO:0000313" key="2">
    <source>
        <dbReference type="EMBL" id="MBC8563628.1"/>
    </source>
</evidence>
<gene>
    <name evidence="2" type="ORF">H8704_13560</name>
</gene>